<accession>A0ABS4UFC2</accession>
<name>A0ABS4UFC2_9ACTN</name>
<organism evidence="1 2">
    <name type="scientific">Kribbella aluminosa</name>
    <dbReference type="NCBI Taxonomy" id="416017"/>
    <lineage>
        <taxon>Bacteria</taxon>
        <taxon>Bacillati</taxon>
        <taxon>Actinomycetota</taxon>
        <taxon>Actinomycetes</taxon>
        <taxon>Propionibacteriales</taxon>
        <taxon>Kribbellaceae</taxon>
        <taxon>Kribbella</taxon>
    </lineage>
</organism>
<dbReference type="RefSeq" id="WP_281067214.1">
    <property type="nucleotide sequence ID" value="NZ_BAAAVU010000011.1"/>
</dbReference>
<gene>
    <name evidence="1" type="ORF">JOF29_001344</name>
</gene>
<comment type="caution">
    <text evidence="1">The sequence shown here is derived from an EMBL/GenBank/DDBJ whole genome shotgun (WGS) entry which is preliminary data.</text>
</comment>
<dbReference type="SUPFAM" id="SSF55729">
    <property type="entry name" value="Acyl-CoA N-acyltransferases (Nat)"/>
    <property type="match status" value="1"/>
</dbReference>
<proteinExistence type="predicted"/>
<evidence type="ECO:0008006" key="3">
    <source>
        <dbReference type="Google" id="ProtNLM"/>
    </source>
</evidence>
<reference evidence="1 2" key="1">
    <citation type="submission" date="2021-03" db="EMBL/GenBank/DDBJ databases">
        <title>Sequencing the genomes of 1000 actinobacteria strains.</title>
        <authorList>
            <person name="Klenk H.-P."/>
        </authorList>
    </citation>
    <scope>NUCLEOTIDE SEQUENCE [LARGE SCALE GENOMIC DNA]</scope>
    <source>
        <strain evidence="1 2">DSM 18824</strain>
    </source>
</reference>
<dbReference type="EMBL" id="JAGINT010000001">
    <property type="protein sequence ID" value="MBP2350261.1"/>
    <property type="molecule type" value="Genomic_DNA"/>
</dbReference>
<protein>
    <recommendedName>
        <fullName evidence="3">Acetyltransferase</fullName>
    </recommendedName>
</protein>
<dbReference type="InterPro" id="IPR016181">
    <property type="entry name" value="Acyl_CoA_acyltransferase"/>
</dbReference>
<dbReference type="Proteomes" id="UP000755585">
    <property type="component" value="Unassembled WGS sequence"/>
</dbReference>
<evidence type="ECO:0000313" key="2">
    <source>
        <dbReference type="Proteomes" id="UP000755585"/>
    </source>
</evidence>
<evidence type="ECO:0000313" key="1">
    <source>
        <dbReference type="EMBL" id="MBP2350261.1"/>
    </source>
</evidence>
<keyword evidence="2" id="KW-1185">Reference proteome</keyword>
<sequence>MLEANMRARTFYLRYGFSETSGRMYSSLGKLPEIRLIAPLM</sequence>